<protein>
    <submittedName>
        <fullName evidence="1">Uncharacterized protein</fullName>
    </submittedName>
</protein>
<dbReference type="AlphaFoldDB" id="A0A0F9KWC8"/>
<accession>A0A0F9KWC8</accession>
<dbReference type="EMBL" id="LAZR01013946">
    <property type="protein sequence ID" value="KKM19620.1"/>
    <property type="molecule type" value="Genomic_DNA"/>
</dbReference>
<sequence>MPTVNRSVRTFIDRFYARFDYRYVGLAVLAEETSTNVWTISVYPGLHTIPVDDLNSADHVFYGGETYEVAGSLATALTNANYEVS</sequence>
<evidence type="ECO:0000313" key="1">
    <source>
        <dbReference type="EMBL" id="KKM19620.1"/>
    </source>
</evidence>
<reference evidence="1" key="1">
    <citation type="journal article" date="2015" name="Nature">
        <title>Complex archaea that bridge the gap between prokaryotes and eukaryotes.</title>
        <authorList>
            <person name="Spang A."/>
            <person name="Saw J.H."/>
            <person name="Jorgensen S.L."/>
            <person name="Zaremba-Niedzwiedzka K."/>
            <person name="Martijn J."/>
            <person name="Lind A.E."/>
            <person name="van Eijk R."/>
            <person name="Schleper C."/>
            <person name="Guy L."/>
            <person name="Ettema T.J."/>
        </authorList>
    </citation>
    <scope>NUCLEOTIDE SEQUENCE</scope>
</reference>
<comment type="caution">
    <text evidence="1">The sequence shown here is derived from an EMBL/GenBank/DDBJ whole genome shotgun (WGS) entry which is preliminary data.</text>
</comment>
<organism evidence="1">
    <name type="scientific">marine sediment metagenome</name>
    <dbReference type="NCBI Taxonomy" id="412755"/>
    <lineage>
        <taxon>unclassified sequences</taxon>
        <taxon>metagenomes</taxon>
        <taxon>ecological metagenomes</taxon>
    </lineage>
</organism>
<name>A0A0F9KWC8_9ZZZZ</name>
<proteinExistence type="predicted"/>
<gene>
    <name evidence="1" type="ORF">LCGC14_1653790</name>
</gene>